<feature type="transmembrane region" description="Helical" evidence="12">
    <location>
        <begin position="374"/>
        <end position="393"/>
    </location>
</feature>
<evidence type="ECO:0000256" key="5">
    <source>
        <dbReference type="ARBA" id="ARBA00022679"/>
    </source>
</evidence>
<dbReference type="InterPro" id="IPR013013">
    <property type="entry name" value="PTS_EIIC_1"/>
</dbReference>
<dbReference type="InterPro" id="IPR003352">
    <property type="entry name" value="PTS_EIIC"/>
</dbReference>
<dbReference type="PROSITE" id="PS51098">
    <property type="entry name" value="PTS_EIIB_TYPE_1"/>
    <property type="match status" value="1"/>
</dbReference>
<keyword evidence="9 12" id="KW-1133">Transmembrane helix</keyword>
<reference evidence="15 16" key="1">
    <citation type="submission" date="2023-10" db="EMBL/GenBank/DDBJ databases">
        <title>Marine bacteria isolated from horseshoe crab.</title>
        <authorList>
            <person name="Cheng T.H."/>
        </authorList>
    </citation>
    <scope>NUCLEOTIDE SEQUENCE [LARGE SCALE GENOMIC DNA]</scope>
    <source>
        <strain evidence="15 16">HSC6</strain>
    </source>
</reference>
<evidence type="ECO:0000256" key="8">
    <source>
        <dbReference type="ARBA" id="ARBA00022777"/>
    </source>
</evidence>
<dbReference type="InterPro" id="IPR018113">
    <property type="entry name" value="PTrfase_EIIB_Cys"/>
</dbReference>
<protein>
    <submittedName>
        <fullName evidence="15">PTS transporter subunit EIIC</fullName>
    </submittedName>
</protein>
<dbReference type="NCBIfam" id="TIGR00826">
    <property type="entry name" value="EIIB_glc"/>
    <property type="match status" value="1"/>
</dbReference>
<dbReference type="PROSITE" id="PS01035">
    <property type="entry name" value="PTS_EIIB_TYPE_1_CYS"/>
    <property type="match status" value="1"/>
</dbReference>
<feature type="transmembrane region" description="Helical" evidence="12">
    <location>
        <begin position="318"/>
        <end position="335"/>
    </location>
</feature>
<dbReference type="InterPro" id="IPR036878">
    <property type="entry name" value="Glu_permease_IIB"/>
</dbReference>
<evidence type="ECO:0000313" key="16">
    <source>
        <dbReference type="Proteomes" id="UP001186452"/>
    </source>
</evidence>
<keyword evidence="3" id="KW-1003">Cell membrane</keyword>
<keyword evidence="5" id="KW-0808">Transferase</keyword>
<dbReference type="Proteomes" id="UP001186452">
    <property type="component" value="Unassembled WGS sequence"/>
</dbReference>
<dbReference type="Gene3D" id="3.30.1360.60">
    <property type="entry name" value="Glucose permease domain IIB"/>
    <property type="match status" value="1"/>
</dbReference>
<evidence type="ECO:0000256" key="1">
    <source>
        <dbReference type="ARBA" id="ARBA00004651"/>
    </source>
</evidence>
<feature type="transmembrane region" description="Helical" evidence="12">
    <location>
        <begin position="12"/>
        <end position="39"/>
    </location>
</feature>
<dbReference type="EMBL" id="JAWJZI010000004">
    <property type="protein sequence ID" value="MDV5169862.1"/>
    <property type="molecule type" value="Genomic_DNA"/>
</dbReference>
<organism evidence="15 16">
    <name type="scientific">Photobacterium rosenbergii</name>
    <dbReference type="NCBI Taxonomy" id="294936"/>
    <lineage>
        <taxon>Bacteria</taxon>
        <taxon>Pseudomonadati</taxon>
        <taxon>Pseudomonadota</taxon>
        <taxon>Gammaproteobacteria</taxon>
        <taxon>Vibrionales</taxon>
        <taxon>Vibrionaceae</taxon>
        <taxon>Photobacterium</taxon>
    </lineage>
</organism>
<dbReference type="PANTHER" id="PTHR30009">
    <property type="entry name" value="CYTOCHROME C-TYPE SYNTHESIS PROTEIN AND PTS TRANSMEMBRANE COMPONENT"/>
    <property type="match status" value="1"/>
</dbReference>
<feature type="domain" description="PTS EIIB type-1" evidence="13">
    <location>
        <begin position="485"/>
        <end position="569"/>
    </location>
</feature>
<keyword evidence="7 12" id="KW-0812">Transmembrane</keyword>
<proteinExistence type="predicted"/>
<keyword evidence="6" id="KW-0598">Phosphotransferase system</keyword>
<gene>
    <name evidence="15" type="ORF">R2X38_12740</name>
</gene>
<keyword evidence="16" id="KW-1185">Reference proteome</keyword>
<dbReference type="Pfam" id="PF00367">
    <property type="entry name" value="PTS_EIIB"/>
    <property type="match status" value="1"/>
</dbReference>
<feature type="transmembrane region" description="Helical" evidence="12">
    <location>
        <begin position="431"/>
        <end position="453"/>
    </location>
</feature>
<evidence type="ECO:0000313" key="15">
    <source>
        <dbReference type="EMBL" id="MDV5169862.1"/>
    </source>
</evidence>
<evidence type="ECO:0000256" key="2">
    <source>
        <dbReference type="ARBA" id="ARBA00022448"/>
    </source>
</evidence>
<feature type="transmembrane region" description="Helical" evidence="12">
    <location>
        <begin position="190"/>
        <end position="213"/>
    </location>
</feature>
<feature type="transmembrane region" description="Helical" evidence="12">
    <location>
        <begin position="151"/>
        <end position="169"/>
    </location>
</feature>
<feature type="transmembrane region" description="Helical" evidence="12">
    <location>
        <begin position="405"/>
        <end position="425"/>
    </location>
</feature>
<evidence type="ECO:0000256" key="3">
    <source>
        <dbReference type="ARBA" id="ARBA00022475"/>
    </source>
</evidence>
<evidence type="ECO:0000259" key="14">
    <source>
        <dbReference type="PROSITE" id="PS51103"/>
    </source>
</evidence>
<feature type="active site" description="Phosphocysteine intermediate; for EIIB activity" evidence="11">
    <location>
        <position position="507"/>
    </location>
</feature>
<evidence type="ECO:0000259" key="13">
    <source>
        <dbReference type="PROSITE" id="PS51098"/>
    </source>
</evidence>
<evidence type="ECO:0000256" key="9">
    <source>
        <dbReference type="ARBA" id="ARBA00022989"/>
    </source>
</evidence>
<feature type="transmembrane region" description="Helical" evidence="12">
    <location>
        <begin position="59"/>
        <end position="80"/>
    </location>
</feature>
<accession>A0ABU3ZIF8</accession>
<dbReference type="PANTHER" id="PTHR30009:SF8">
    <property type="entry name" value="PTS SYSTEM, IIBC COMPONENT"/>
    <property type="match status" value="1"/>
</dbReference>
<dbReference type="SUPFAM" id="SSF55604">
    <property type="entry name" value="Glucose permease domain IIB"/>
    <property type="match status" value="1"/>
</dbReference>
<sequence>MNLKNLDSVQRFAKAMLFAVTFILPFAAIMISLGTIGMSPMLLGGIPYVGDLFAFVGKYLNVGGWVILANLPFFFALCVASSLTGNKQAGPVIIAGLFFLMVHKLIGEMSVWYFGDIKGFTDIQSPMDLLSPIANPEYVNIFQDVLGMPTFRIGIVGAIIVGILSARIWEKYKTFDKLPMALDFFNGQRFCVFVTFIYAFIMAAVLMVVWPIVGDGLDAFSIWAAQNGDYAAPFSKAFLETALRPIGLHHVTNAVWEYTPIGGEFYSELKDMTIIGLHQVGPARLDEIVQLFNLGRISDAQAILADPMMNKMMFYQDFHGLFTLPGAALGMYLAIPKERRTAKIKSIYLSTTLAVVFTGFSEPLEFMFVFASPVLYGVNVAFQSIISMMPDFFKHMFDDPAMMTWYFRGLPNLLTNYLVQVGFILGRWYELVILFGTGVIWFLIYGVTFNFIIRKMDVTILGREKEDEAEEANDSFVTRMASQSNKRVEAMVHVLGGLDNIDTIDNCMTRLRLSVHDKSKVDMSKKTWQKLGALDVVDAGGNNIQAIYGASVSNIKIQLEDYVDEARSQTSNVANPLAFE</sequence>
<dbReference type="PROSITE" id="PS51103">
    <property type="entry name" value="PTS_EIIC_TYPE_1"/>
    <property type="match status" value="1"/>
</dbReference>
<evidence type="ECO:0000256" key="4">
    <source>
        <dbReference type="ARBA" id="ARBA00022597"/>
    </source>
</evidence>
<feature type="transmembrane region" description="Helical" evidence="12">
    <location>
        <begin position="92"/>
        <end position="114"/>
    </location>
</feature>
<evidence type="ECO:0000256" key="10">
    <source>
        <dbReference type="ARBA" id="ARBA00023136"/>
    </source>
</evidence>
<keyword evidence="8" id="KW-0418">Kinase</keyword>
<evidence type="ECO:0000256" key="11">
    <source>
        <dbReference type="PROSITE-ProRule" id="PRU00421"/>
    </source>
</evidence>
<evidence type="ECO:0000256" key="7">
    <source>
        <dbReference type="ARBA" id="ARBA00022692"/>
    </source>
</evidence>
<evidence type="ECO:0000256" key="12">
    <source>
        <dbReference type="SAM" id="Phobius"/>
    </source>
</evidence>
<comment type="caution">
    <text evidence="15">The sequence shown here is derived from an EMBL/GenBank/DDBJ whole genome shotgun (WGS) entry which is preliminary data.</text>
</comment>
<comment type="subcellular location">
    <subcellularLocation>
        <location evidence="1">Cell membrane</location>
        <topology evidence="1">Multi-pass membrane protein</topology>
    </subcellularLocation>
</comment>
<dbReference type="CDD" id="cd00212">
    <property type="entry name" value="PTS_IIB_glc"/>
    <property type="match status" value="1"/>
</dbReference>
<keyword evidence="4" id="KW-0762">Sugar transport</keyword>
<feature type="domain" description="PTS EIIC type-1" evidence="14">
    <location>
        <begin position="4"/>
        <end position="465"/>
    </location>
</feature>
<keyword evidence="10 12" id="KW-0472">Membrane</keyword>
<dbReference type="InterPro" id="IPR001996">
    <property type="entry name" value="PTS_IIB_1"/>
</dbReference>
<dbReference type="Pfam" id="PF02378">
    <property type="entry name" value="PTS_EIIC"/>
    <property type="match status" value="1"/>
</dbReference>
<dbReference type="InterPro" id="IPR050429">
    <property type="entry name" value="PTS_Glucose_EIICBA"/>
</dbReference>
<name>A0ABU3ZIF8_9GAMM</name>
<dbReference type="RefSeq" id="WP_317522619.1">
    <property type="nucleotide sequence ID" value="NZ_JAWJZI010000004.1"/>
</dbReference>
<keyword evidence="2" id="KW-0813">Transport</keyword>
<evidence type="ECO:0000256" key="6">
    <source>
        <dbReference type="ARBA" id="ARBA00022683"/>
    </source>
</evidence>